<organism evidence="2 3">
    <name type="scientific">Reticulomyxa filosa</name>
    <dbReference type="NCBI Taxonomy" id="46433"/>
    <lineage>
        <taxon>Eukaryota</taxon>
        <taxon>Sar</taxon>
        <taxon>Rhizaria</taxon>
        <taxon>Retaria</taxon>
        <taxon>Foraminifera</taxon>
        <taxon>Monothalamids</taxon>
        <taxon>Reticulomyxidae</taxon>
        <taxon>Reticulomyxa</taxon>
    </lineage>
</organism>
<evidence type="ECO:0000313" key="2">
    <source>
        <dbReference type="EMBL" id="ETO10246.1"/>
    </source>
</evidence>
<dbReference type="Proteomes" id="UP000023152">
    <property type="component" value="Unassembled WGS sequence"/>
</dbReference>
<dbReference type="EMBL" id="ASPP01023572">
    <property type="protein sequence ID" value="ETO10246.1"/>
    <property type="molecule type" value="Genomic_DNA"/>
</dbReference>
<gene>
    <name evidence="2" type="ORF">RFI_27130</name>
</gene>
<reference evidence="2 3" key="1">
    <citation type="journal article" date="2013" name="Curr. Biol.">
        <title>The Genome of the Foraminiferan Reticulomyxa filosa.</title>
        <authorList>
            <person name="Glockner G."/>
            <person name="Hulsmann N."/>
            <person name="Schleicher M."/>
            <person name="Noegel A.A."/>
            <person name="Eichinger L."/>
            <person name="Gallinger C."/>
            <person name="Pawlowski J."/>
            <person name="Sierra R."/>
            <person name="Euteneuer U."/>
            <person name="Pillet L."/>
            <person name="Moustafa A."/>
            <person name="Platzer M."/>
            <person name="Groth M."/>
            <person name="Szafranski K."/>
            <person name="Schliwa M."/>
        </authorList>
    </citation>
    <scope>NUCLEOTIDE SEQUENCE [LARGE SCALE GENOMIC DNA]</scope>
</reference>
<dbReference type="AlphaFoldDB" id="X6M9C2"/>
<protein>
    <submittedName>
        <fullName evidence="2">Uncharacterized protein</fullName>
    </submittedName>
</protein>
<keyword evidence="1" id="KW-0812">Transmembrane</keyword>
<keyword evidence="1" id="KW-0472">Membrane</keyword>
<keyword evidence="1" id="KW-1133">Transmembrane helix</keyword>
<evidence type="ECO:0000313" key="3">
    <source>
        <dbReference type="Proteomes" id="UP000023152"/>
    </source>
</evidence>
<comment type="caution">
    <text evidence="2">The sequence shown here is derived from an EMBL/GenBank/DDBJ whole genome shotgun (WGS) entry which is preliminary data.</text>
</comment>
<accession>X6M9C2</accession>
<feature type="transmembrane region" description="Helical" evidence="1">
    <location>
        <begin position="12"/>
        <end position="29"/>
    </location>
</feature>
<proteinExistence type="predicted"/>
<name>X6M9C2_RETFI</name>
<sequence>MFFPNILKNWWILLAGSGIILLCCAKYLYKQNEREVKEKEEDDDTVNTPLLVVLSDSNQHLKKRRSLTKTEDEKSHIHGKTIVWELKTIVEVLPPGETMWARGEIIGIIEEDTYRVRYFHGATGLPFFCCLV</sequence>
<keyword evidence="3" id="KW-1185">Reference proteome</keyword>
<evidence type="ECO:0000256" key="1">
    <source>
        <dbReference type="SAM" id="Phobius"/>
    </source>
</evidence>